<feature type="region of interest" description="Disordered" evidence="1">
    <location>
        <begin position="1"/>
        <end position="27"/>
    </location>
</feature>
<comment type="caution">
    <text evidence="2">The sequence shown here is derived from an EMBL/GenBank/DDBJ whole genome shotgun (WGS) entry which is preliminary data.</text>
</comment>
<name>A0ABW3RQU1_9SPHI</name>
<evidence type="ECO:0008006" key="4">
    <source>
        <dbReference type="Google" id="ProtNLM"/>
    </source>
</evidence>
<evidence type="ECO:0000256" key="1">
    <source>
        <dbReference type="SAM" id="MobiDB-lite"/>
    </source>
</evidence>
<feature type="compositionally biased region" description="Polar residues" evidence="1">
    <location>
        <begin position="8"/>
        <end position="22"/>
    </location>
</feature>
<evidence type="ECO:0000313" key="2">
    <source>
        <dbReference type="EMBL" id="MFD1167176.1"/>
    </source>
</evidence>
<protein>
    <recommendedName>
        <fullName evidence="4">Site-specific DNA-methyltransferase (adenine-specific)</fullName>
    </recommendedName>
</protein>
<proteinExistence type="predicted"/>
<accession>A0ABW3RQU1</accession>
<dbReference type="Proteomes" id="UP001597205">
    <property type="component" value="Unassembled WGS sequence"/>
</dbReference>
<dbReference type="RefSeq" id="WP_380898342.1">
    <property type="nucleotide sequence ID" value="NZ_JBHTKY010000032.1"/>
</dbReference>
<keyword evidence="3" id="KW-1185">Reference proteome</keyword>
<sequence>MAFVNASHFPSGTIPSSNQNLTKKSKDNATDTIALESQIDQLVYQLYELTEEEIKIIENA</sequence>
<evidence type="ECO:0000313" key="3">
    <source>
        <dbReference type="Proteomes" id="UP001597205"/>
    </source>
</evidence>
<organism evidence="2 3">
    <name type="scientific">Sphingobacterium daejeonense</name>
    <dbReference type="NCBI Taxonomy" id="371142"/>
    <lineage>
        <taxon>Bacteria</taxon>
        <taxon>Pseudomonadati</taxon>
        <taxon>Bacteroidota</taxon>
        <taxon>Sphingobacteriia</taxon>
        <taxon>Sphingobacteriales</taxon>
        <taxon>Sphingobacteriaceae</taxon>
        <taxon>Sphingobacterium</taxon>
    </lineage>
</organism>
<dbReference type="EMBL" id="JBHTKY010000032">
    <property type="protein sequence ID" value="MFD1167176.1"/>
    <property type="molecule type" value="Genomic_DNA"/>
</dbReference>
<gene>
    <name evidence="2" type="ORF">ACFQ2C_16355</name>
</gene>
<reference evidence="3" key="1">
    <citation type="journal article" date="2019" name="Int. J. Syst. Evol. Microbiol.">
        <title>The Global Catalogue of Microorganisms (GCM) 10K type strain sequencing project: providing services to taxonomists for standard genome sequencing and annotation.</title>
        <authorList>
            <consortium name="The Broad Institute Genomics Platform"/>
            <consortium name="The Broad Institute Genome Sequencing Center for Infectious Disease"/>
            <person name="Wu L."/>
            <person name="Ma J."/>
        </authorList>
    </citation>
    <scope>NUCLEOTIDE SEQUENCE [LARGE SCALE GENOMIC DNA]</scope>
    <source>
        <strain evidence="3">CCUG 52468</strain>
    </source>
</reference>